<dbReference type="RefSeq" id="WP_115826532.1">
    <property type="nucleotide sequence ID" value="NZ_QTUB01000001.1"/>
</dbReference>
<dbReference type="InterPro" id="IPR008638">
    <property type="entry name" value="FhaB/CdiA-like_TPS"/>
</dbReference>
<accession>A0A3D9UHM6</accession>
<dbReference type="InterPro" id="IPR011050">
    <property type="entry name" value="Pectin_lyase_fold/virulence"/>
</dbReference>
<dbReference type="Proteomes" id="UP000256294">
    <property type="component" value="Unassembled WGS sequence"/>
</dbReference>
<evidence type="ECO:0000313" key="4">
    <source>
        <dbReference type="Proteomes" id="UP000256294"/>
    </source>
</evidence>
<dbReference type="InterPro" id="IPR012334">
    <property type="entry name" value="Pectin_lyas_fold"/>
</dbReference>
<dbReference type="Pfam" id="PF05860">
    <property type="entry name" value="TPS"/>
    <property type="match status" value="1"/>
</dbReference>
<keyword evidence="1" id="KW-0732">Signal</keyword>
<evidence type="ECO:0000259" key="2">
    <source>
        <dbReference type="SMART" id="SM00912"/>
    </source>
</evidence>
<feature type="chain" id="PRO_5017550018" evidence="1">
    <location>
        <begin position="31"/>
        <end position="146"/>
    </location>
</feature>
<proteinExistence type="predicted"/>
<dbReference type="SUPFAM" id="SSF51126">
    <property type="entry name" value="Pectin lyase-like"/>
    <property type="match status" value="1"/>
</dbReference>
<feature type="signal peptide" evidence="1">
    <location>
        <begin position="1"/>
        <end position="30"/>
    </location>
</feature>
<dbReference type="SMART" id="SM00912">
    <property type="entry name" value="Haemagg_act"/>
    <property type="match status" value="1"/>
</dbReference>
<dbReference type="EMBL" id="QTUB01000001">
    <property type="protein sequence ID" value="REF27440.1"/>
    <property type="molecule type" value="Genomic_DNA"/>
</dbReference>
<evidence type="ECO:0000256" key="1">
    <source>
        <dbReference type="SAM" id="SignalP"/>
    </source>
</evidence>
<comment type="caution">
    <text evidence="3">The sequence shown here is derived from an EMBL/GenBank/DDBJ whole genome shotgun (WGS) entry which is preliminary data.</text>
</comment>
<dbReference type="NCBIfam" id="TIGR01901">
    <property type="entry name" value="adhes_NPXG"/>
    <property type="match status" value="1"/>
</dbReference>
<feature type="domain" description="Filamentous haemagglutinin FhaB/tRNA nuclease CdiA-like TPS" evidence="2">
    <location>
        <begin position="49"/>
        <end position="142"/>
    </location>
</feature>
<reference evidence="3 4" key="1">
    <citation type="submission" date="2018-08" db="EMBL/GenBank/DDBJ databases">
        <title>Genomic Encyclopedia of Archaeal and Bacterial Type Strains, Phase II (KMG-II): from individual species to whole genera.</title>
        <authorList>
            <person name="Goeker M."/>
        </authorList>
    </citation>
    <scope>NUCLEOTIDE SEQUENCE [LARGE SCALE GENOMIC DNA]</scope>
    <source>
        <strain evidence="3 4">DSM 17905</strain>
    </source>
</reference>
<dbReference type="AlphaFoldDB" id="A0A3D9UHM6"/>
<sequence length="146" mass="15593">MKNNCFRLSPTGRLAVSVAIIMIFSSNGFANGITPGGDPSHQPGVTNAKNGAVVINIAAPSESGLSHNQYEDFNVSKDGAVFNNSLTDGNSQLAGKLSANNNLHGRAAQIILNEVISRNPSLLLGKQEVFWRGGRLCISQSQWYHL</sequence>
<organism evidence="3 4">
    <name type="scientific">Xenorhabdus cabanillasii</name>
    <dbReference type="NCBI Taxonomy" id="351673"/>
    <lineage>
        <taxon>Bacteria</taxon>
        <taxon>Pseudomonadati</taxon>
        <taxon>Pseudomonadota</taxon>
        <taxon>Gammaproteobacteria</taxon>
        <taxon>Enterobacterales</taxon>
        <taxon>Morganellaceae</taxon>
        <taxon>Xenorhabdus</taxon>
    </lineage>
</organism>
<dbReference type="Gene3D" id="2.160.20.10">
    <property type="entry name" value="Single-stranded right-handed beta-helix, Pectin lyase-like"/>
    <property type="match status" value="1"/>
</dbReference>
<name>A0A3D9UHM6_9GAMM</name>
<gene>
    <name evidence="3" type="ORF">BDD26_2222</name>
</gene>
<keyword evidence="4" id="KW-1185">Reference proteome</keyword>
<evidence type="ECO:0000313" key="3">
    <source>
        <dbReference type="EMBL" id="REF27440.1"/>
    </source>
</evidence>
<protein>
    <submittedName>
        <fullName evidence="3">Filamentous hemagglutinin family protein</fullName>
    </submittedName>
</protein>